<evidence type="ECO:0000313" key="5">
    <source>
        <dbReference type="Proteomes" id="UP000803844"/>
    </source>
</evidence>
<feature type="domain" description="ATP adenylyltransferase C-terminal" evidence="2">
    <location>
        <begin position="224"/>
        <end position="363"/>
    </location>
</feature>
<accession>A0A9P4YAN0</accession>
<evidence type="ECO:0000259" key="2">
    <source>
        <dbReference type="Pfam" id="PF09830"/>
    </source>
</evidence>
<dbReference type="InterPro" id="IPR009163">
    <property type="entry name" value="Ap4A_phos1/2"/>
</dbReference>
<dbReference type="GO" id="GO:0003877">
    <property type="term" value="F:ATP:ADP adenylyltransferase activity"/>
    <property type="evidence" value="ECO:0007669"/>
    <property type="project" value="InterPro"/>
</dbReference>
<dbReference type="PANTHER" id="PTHR38420">
    <property type="entry name" value="AP-4-A PHOSPHORYLASE II"/>
    <property type="match status" value="1"/>
</dbReference>
<dbReference type="Proteomes" id="UP000803844">
    <property type="component" value="Unassembled WGS sequence"/>
</dbReference>
<reference evidence="4" key="1">
    <citation type="journal article" date="2020" name="Phytopathology">
        <title>Genome sequence of the chestnut blight fungus Cryphonectria parasitica EP155: A fundamental resource for an archetypical invasive plant pathogen.</title>
        <authorList>
            <person name="Crouch J.A."/>
            <person name="Dawe A."/>
            <person name="Aerts A."/>
            <person name="Barry K."/>
            <person name="Churchill A.C.L."/>
            <person name="Grimwood J."/>
            <person name="Hillman B."/>
            <person name="Milgroom M.G."/>
            <person name="Pangilinan J."/>
            <person name="Smith M."/>
            <person name="Salamov A."/>
            <person name="Schmutz J."/>
            <person name="Yadav J."/>
            <person name="Grigoriev I.V."/>
            <person name="Nuss D."/>
        </authorList>
    </citation>
    <scope>NUCLEOTIDE SEQUENCE</scope>
    <source>
        <strain evidence="4">EP155</strain>
    </source>
</reference>
<feature type="region of interest" description="Disordered" evidence="1">
    <location>
        <begin position="52"/>
        <end position="73"/>
    </location>
</feature>
<dbReference type="Pfam" id="PF19327">
    <property type="entry name" value="Ap4A_phos_N"/>
    <property type="match status" value="2"/>
</dbReference>
<dbReference type="GO" id="GO:0009117">
    <property type="term" value="P:nucleotide metabolic process"/>
    <property type="evidence" value="ECO:0007669"/>
    <property type="project" value="InterPro"/>
</dbReference>
<dbReference type="Gene3D" id="3.30.428.70">
    <property type="match status" value="1"/>
</dbReference>
<evidence type="ECO:0000313" key="4">
    <source>
        <dbReference type="EMBL" id="KAF3769525.1"/>
    </source>
</evidence>
<gene>
    <name evidence="4" type="ORF">M406DRAFT_354040</name>
</gene>
<proteinExistence type="predicted"/>
<dbReference type="OrthoDB" id="10267950at2759"/>
<feature type="domain" description="Ap4A phosphorylase 1/2 N-terminal" evidence="3">
    <location>
        <begin position="167"/>
        <end position="193"/>
    </location>
</feature>
<dbReference type="RefSeq" id="XP_040780486.1">
    <property type="nucleotide sequence ID" value="XM_040922813.1"/>
</dbReference>
<dbReference type="InterPro" id="IPR043171">
    <property type="entry name" value="Ap4A_phos1/2-like"/>
</dbReference>
<dbReference type="EMBL" id="MU032344">
    <property type="protein sequence ID" value="KAF3769525.1"/>
    <property type="molecule type" value="Genomic_DNA"/>
</dbReference>
<feature type="region of interest" description="Disordered" evidence="1">
    <location>
        <begin position="141"/>
        <end position="161"/>
    </location>
</feature>
<name>A0A9P4YAN0_CRYP1</name>
<dbReference type="InterPro" id="IPR036265">
    <property type="entry name" value="HIT-like_sf"/>
</dbReference>
<evidence type="ECO:0000259" key="3">
    <source>
        <dbReference type="Pfam" id="PF19327"/>
    </source>
</evidence>
<protein>
    <submittedName>
        <fullName evidence="4">HIT-like protein</fullName>
    </submittedName>
</protein>
<organism evidence="4 5">
    <name type="scientific">Cryphonectria parasitica (strain ATCC 38755 / EP155)</name>
    <dbReference type="NCBI Taxonomy" id="660469"/>
    <lineage>
        <taxon>Eukaryota</taxon>
        <taxon>Fungi</taxon>
        <taxon>Dikarya</taxon>
        <taxon>Ascomycota</taxon>
        <taxon>Pezizomycotina</taxon>
        <taxon>Sordariomycetes</taxon>
        <taxon>Sordariomycetidae</taxon>
        <taxon>Diaporthales</taxon>
        <taxon>Cryphonectriaceae</taxon>
        <taxon>Cryphonectria-Endothia species complex</taxon>
        <taxon>Cryphonectria</taxon>
    </lineage>
</organism>
<sequence length="365" mass="40260">MSPVKVPVNLPDLVRTTFNKAKANDDVNFYPTQVAVLTPAASTPIQLRFAPSLANKPKSPPSSKEHANKPFNPFEDPPPALIITRLEPDHILVLNKFAIVPEHFLLITRTFKHQTHLLDADDLAATYACIRAYHEYPPRRATIAGDEEGKERKEEEEEEGKNQKGLFAFFNCGEHSGASQPHRHLQLLPVASMREGLADAAGTSWDVLADKLVRAGDDGGGEGPKLPFLVFGERLRPDMEAKDLRAAYLRLYRKACEAAGQGQVPTDVDDEDRASDGVEARISYNMALTRDAMVLCPRTAEGSVVLDRRRKEGEEEEEGREMGKLALNGTLLAGTALVKTQGQWDALRNDPLQLWEILGKIGIAV</sequence>
<dbReference type="AlphaFoldDB" id="A0A9P4YAN0"/>
<comment type="caution">
    <text evidence="4">The sequence shown here is derived from an EMBL/GenBank/DDBJ whole genome shotgun (WGS) entry which is preliminary data.</text>
</comment>
<dbReference type="GeneID" id="63839942"/>
<dbReference type="GO" id="GO:0005524">
    <property type="term" value="F:ATP binding"/>
    <property type="evidence" value="ECO:0007669"/>
    <property type="project" value="InterPro"/>
</dbReference>
<dbReference type="SUPFAM" id="SSF54197">
    <property type="entry name" value="HIT-like"/>
    <property type="match status" value="1"/>
</dbReference>
<keyword evidence="5" id="KW-1185">Reference proteome</keyword>
<dbReference type="Pfam" id="PF09830">
    <property type="entry name" value="ATP_transf"/>
    <property type="match status" value="1"/>
</dbReference>
<dbReference type="InterPro" id="IPR045759">
    <property type="entry name" value="Ap4A_phos1/2_N"/>
</dbReference>
<dbReference type="InterPro" id="IPR019200">
    <property type="entry name" value="ATP_adenylylTrfase_C"/>
</dbReference>
<feature type="domain" description="Ap4A phosphorylase 1/2 N-terminal" evidence="3">
    <location>
        <begin position="7"/>
        <end position="133"/>
    </location>
</feature>
<evidence type="ECO:0000256" key="1">
    <source>
        <dbReference type="SAM" id="MobiDB-lite"/>
    </source>
</evidence>
<dbReference type="PANTHER" id="PTHR38420:SF3">
    <property type="entry name" value="5',5'''-P-1,P-4-TETRAPHOSPHATE PHOSPHORYLASE 2"/>
    <property type="match status" value="1"/>
</dbReference>